<sequence>MKPWQSPRQMKVLHIEKIDKGTRSKNFHSYMKNKLSHLIPKIRRIIFLFLKKGLWLTPKFNKKNQERVFIAGMQRSGTNMLMDIIEKSFETDVYHERDSRAFDNYQMRDRHTIQKLINQSRAPKFIIKALCELQDLKELMEYFKPAKVIWIVRSYDDVVASMLKSFPNMEKQVIRIVHKGSKEWLGRGMTDKTRNKLKDLIHEGMGDSSASALQWYFRNILFFDQQFDKDQRVLLISYEDLVTKPEINIKKICQFIGIEYRPRMISDVFAHSIKRRTPPHISNEIRVLCDQLQEKFKPLYY</sequence>
<proteinExistence type="inferred from homology"/>
<comment type="similarity">
    <text evidence="1">Belongs to the sulfotransferase 1 family.</text>
</comment>
<evidence type="ECO:0000256" key="1">
    <source>
        <dbReference type="ARBA" id="ARBA00005771"/>
    </source>
</evidence>
<dbReference type="Gene3D" id="3.40.50.300">
    <property type="entry name" value="P-loop containing nucleotide triphosphate hydrolases"/>
    <property type="match status" value="1"/>
</dbReference>
<evidence type="ECO:0000259" key="3">
    <source>
        <dbReference type="Pfam" id="PF00685"/>
    </source>
</evidence>
<evidence type="ECO:0000313" key="4">
    <source>
        <dbReference type="EMBL" id="QCW81998.1"/>
    </source>
</evidence>
<dbReference type="PANTHER" id="PTHR11783">
    <property type="entry name" value="SULFOTRANSFERASE SULT"/>
    <property type="match status" value="1"/>
</dbReference>
<accession>A0A4P9ULD2</accession>
<dbReference type="InterPro" id="IPR000863">
    <property type="entry name" value="Sulfotransferase_dom"/>
</dbReference>
<dbReference type="EMBL" id="CP035467">
    <property type="protein sequence ID" value="QCW81998.1"/>
    <property type="molecule type" value="Genomic_DNA"/>
</dbReference>
<dbReference type="SUPFAM" id="SSF52540">
    <property type="entry name" value="P-loop containing nucleoside triphosphate hydrolases"/>
    <property type="match status" value="1"/>
</dbReference>
<organism evidence="4 5">
    <name type="scientific">Methylotuvimicrobium buryatense</name>
    <name type="common">Methylomicrobium buryatense</name>
    <dbReference type="NCBI Taxonomy" id="95641"/>
    <lineage>
        <taxon>Bacteria</taxon>
        <taxon>Pseudomonadati</taxon>
        <taxon>Pseudomonadota</taxon>
        <taxon>Gammaproteobacteria</taxon>
        <taxon>Methylococcales</taxon>
        <taxon>Methylococcaceae</taxon>
        <taxon>Methylotuvimicrobium</taxon>
    </lineage>
</organism>
<dbReference type="STRING" id="675511.GCA_000341735_01648"/>
<name>A0A4P9ULD2_METBY</name>
<keyword evidence="5" id="KW-1185">Reference proteome</keyword>
<dbReference type="KEGG" id="mbur:EQU24_06830"/>
<keyword evidence="2" id="KW-0808">Transferase</keyword>
<dbReference type="AlphaFoldDB" id="A0A4P9ULD2"/>
<evidence type="ECO:0000256" key="2">
    <source>
        <dbReference type="ARBA" id="ARBA00022679"/>
    </source>
</evidence>
<protein>
    <submittedName>
        <fullName evidence="4">Sulfotransferase</fullName>
    </submittedName>
</protein>
<dbReference type="InterPro" id="IPR027417">
    <property type="entry name" value="P-loop_NTPase"/>
</dbReference>
<dbReference type="Pfam" id="PF00685">
    <property type="entry name" value="Sulfotransfer_1"/>
    <property type="match status" value="1"/>
</dbReference>
<gene>
    <name evidence="4" type="ORF">EQU24_06830</name>
</gene>
<dbReference type="GO" id="GO:0008146">
    <property type="term" value="F:sulfotransferase activity"/>
    <property type="evidence" value="ECO:0007669"/>
    <property type="project" value="InterPro"/>
</dbReference>
<reference evidence="5" key="1">
    <citation type="journal article" date="2019" name="J. Bacteriol.">
        <title>A Mutagenic Screen Identifies a TonB-Dependent Receptor Required for the Lanthanide Metal Switch in the Type I Methanotroph 'Methylotuvimicrobium buryatense' 5GB1C.</title>
        <authorList>
            <person name="Groom J.D."/>
            <person name="Ford S.M."/>
            <person name="Pesesky M.W."/>
            <person name="Lidstrom M.E."/>
        </authorList>
    </citation>
    <scope>NUCLEOTIDE SEQUENCE [LARGE SCALE GENOMIC DNA]</scope>
    <source>
        <strain evidence="5">5GB1C</strain>
    </source>
</reference>
<feature type="domain" description="Sulfotransferase" evidence="3">
    <location>
        <begin position="66"/>
        <end position="273"/>
    </location>
</feature>
<dbReference type="Proteomes" id="UP000305881">
    <property type="component" value="Chromosome"/>
</dbReference>
<evidence type="ECO:0000313" key="5">
    <source>
        <dbReference type="Proteomes" id="UP000305881"/>
    </source>
</evidence>